<dbReference type="Gene3D" id="3.90.1720.10">
    <property type="entry name" value="endopeptidase domain like (from Nostoc punctiforme)"/>
    <property type="match status" value="1"/>
</dbReference>
<name>A0A0D0TLE8_PSEFL</name>
<evidence type="ECO:0000313" key="1">
    <source>
        <dbReference type="EMBL" id="KIR21730.1"/>
    </source>
</evidence>
<dbReference type="RefSeq" id="WP_043049130.1">
    <property type="nucleotide sequence ID" value="NZ_JXCQ01000021.1"/>
</dbReference>
<organism evidence="1 2">
    <name type="scientific">Pseudomonas fluorescens</name>
    <dbReference type="NCBI Taxonomy" id="294"/>
    <lineage>
        <taxon>Bacteria</taxon>
        <taxon>Pseudomonadati</taxon>
        <taxon>Pseudomonadota</taxon>
        <taxon>Gammaproteobacteria</taxon>
        <taxon>Pseudomonadales</taxon>
        <taxon>Pseudomonadaceae</taxon>
        <taxon>Pseudomonas</taxon>
    </lineage>
</organism>
<dbReference type="EMBL" id="JXCQ01000021">
    <property type="protein sequence ID" value="KIR21730.1"/>
    <property type="molecule type" value="Genomic_DNA"/>
</dbReference>
<dbReference type="Proteomes" id="UP000032210">
    <property type="component" value="Unassembled WGS sequence"/>
</dbReference>
<evidence type="ECO:0000313" key="2">
    <source>
        <dbReference type="Proteomes" id="UP000032210"/>
    </source>
</evidence>
<comment type="caution">
    <text evidence="1">The sequence shown here is derived from an EMBL/GenBank/DDBJ whole genome shotgun (WGS) entry which is preliminary data.</text>
</comment>
<protein>
    <submittedName>
        <fullName evidence="1">Uncharacterized protein</fullName>
    </submittedName>
</protein>
<sequence length="210" mass="22647">MKLGDIVFSVAQVDDKLSTSIPRVFIVAGQWIKAKIFGTGDPNVPVVHAAIAIDATHVVESVGSGIQVTDLTTEAVPRGAMVFSCEDTKLGWAAAYAADQFYGDVASKEITGRYSKWNALLSILKSSGYEPGLMPRINESVSIGNASFCSQFVANAYEVGNLYISGSEIPPPIFTTRSTVMTPWELAASCDNATDFYFAGFWQDNVEVRL</sequence>
<gene>
    <name evidence="1" type="ORF">PFLU3_27650</name>
</gene>
<dbReference type="PATRIC" id="fig|294.125.peg.2841"/>
<reference evidence="1 2" key="1">
    <citation type="submission" date="2015-01" db="EMBL/GenBank/DDBJ databases">
        <title>Genome sequence of the beneficial rhizobacterium Pseudomonas fluorescens 2-79.</title>
        <authorList>
            <person name="Thuermer A."/>
            <person name="Daniel R."/>
        </authorList>
    </citation>
    <scope>NUCLEOTIDE SEQUENCE [LARGE SCALE GENOMIC DNA]</scope>
    <source>
        <strain evidence="1 2">2-79</strain>
    </source>
</reference>
<accession>A0A0D0TLE8</accession>
<dbReference type="AlphaFoldDB" id="A0A0D0TLE8"/>
<proteinExistence type="predicted"/>